<dbReference type="CDD" id="cd00761">
    <property type="entry name" value="Glyco_tranf_GTA_type"/>
    <property type="match status" value="1"/>
</dbReference>
<gene>
    <name evidence="4" type="ORF">FYJ68_07840</name>
</gene>
<dbReference type="PANTHER" id="PTHR22916:SF51">
    <property type="entry name" value="GLYCOSYLTRANSFERASE EPSH-RELATED"/>
    <property type="match status" value="1"/>
</dbReference>
<protein>
    <submittedName>
        <fullName evidence="4">Glycosyltransferase family 2 protein</fullName>
    </submittedName>
</protein>
<name>A0A6N7XP41_9ACTN</name>
<proteinExistence type="predicted"/>
<evidence type="ECO:0000259" key="3">
    <source>
        <dbReference type="Pfam" id="PF00535"/>
    </source>
</evidence>
<dbReference type="Proteomes" id="UP000469325">
    <property type="component" value="Unassembled WGS sequence"/>
</dbReference>
<dbReference type="AlphaFoldDB" id="A0A6N7XP41"/>
<dbReference type="SUPFAM" id="SSF53448">
    <property type="entry name" value="Nucleotide-diphospho-sugar transferases"/>
    <property type="match status" value="1"/>
</dbReference>
<keyword evidence="1" id="KW-0328">Glycosyltransferase</keyword>
<keyword evidence="2 4" id="KW-0808">Transferase</keyword>
<reference evidence="4 5" key="1">
    <citation type="submission" date="2019-08" db="EMBL/GenBank/DDBJ databases">
        <title>In-depth cultivation of the pig gut microbiome towards novel bacterial diversity and tailored functional studies.</title>
        <authorList>
            <person name="Wylensek D."/>
            <person name="Hitch T.C.A."/>
            <person name="Clavel T."/>
        </authorList>
    </citation>
    <scope>NUCLEOTIDE SEQUENCE [LARGE SCALE GENOMIC DNA]</scope>
    <source>
        <strain evidence="4 5">CA-Schmier-601-WT-1</strain>
    </source>
</reference>
<feature type="domain" description="Glycosyltransferase 2-like" evidence="3">
    <location>
        <begin position="7"/>
        <end position="116"/>
    </location>
</feature>
<dbReference type="RefSeq" id="WP_154435661.1">
    <property type="nucleotide sequence ID" value="NZ_VUNC01000006.1"/>
</dbReference>
<keyword evidence="5" id="KW-1185">Reference proteome</keyword>
<comment type="caution">
    <text evidence="4">The sequence shown here is derived from an EMBL/GenBank/DDBJ whole genome shotgun (WGS) entry which is preliminary data.</text>
</comment>
<dbReference type="Pfam" id="PF00535">
    <property type="entry name" value="Glycos_transf_2"/>
    <property type="match status" value="1"/>
</dbReference>
<dbReference type="EMBL" id="VUNC01000006">
    <property type="protein sequence ID" value="MST73018.1"/>
    <property type="molecule type" value="Genomic_DNA"/>
</dbReference>
<dbReference type="InterPro" id="IPR001173">
    <property type="entry name" value="Glyco_trans_2-like"/>
</dbReference>
<dbReference type="PANTHER" id="PTHR22916">
    <property type="entry name" value="GLYCOSYLTRANSFERASE"/>
    <property type="match status" value="1"/>
</dbReference>
<dbReference type="GO" id="GO:0016757">
    <property type="term" value="F:glycosyltransferase activity"/>
    <property type="evidence" value="ECO:0007669"/>
    <property type="project" value="UniProtKB-KW"/>
</dbReference>
<sequence>MKKVITFAIPCYNSAEYMDHCIQSILEGTSYAKDVQVVIVDDGSQKDDTPAKADEWEQRYPDIVKAVHQENGGHGIAVLKGLSVAEGTYFKVVDSDDWLDDEALPKLMDKLREFDRLGERVDLVVTNYIYDHTLEGKRHAVNYRHALPVGRTFRWNDMGHFMMSQNLLMHSLCYRTDVLRDGGVPMPAHTFYVDNIYAYVPLPRCKAIYYLDVDLYHYFIGREDQSVNEKVMAGRIDQQVRITRIMMHAYHLYDDIDSYALRAYMVNYFVLMMAICSVFSELSDHPDAMDELGDLWAELHDYDRRMWRRARLGICGLATNLPGRGGKLATVAIYRTVAKIFKFN</sequence>
<evidence type="ECO:0000313" key="5">
    <source>
        <dbReference type="Proteomes" id="UP000469325"/>
    </source>
</evidence>
<evidence type="ECO:0000256" key="1">
    <source>
        <dbReference type="ARBA" id="ARBA00022676"/>
    </source>
</evidence>
<organism evidence="4 5">
    <name type="scientific">Olsenella porci</name>
    <dbReference type="NCBI Taxonomy" id="2652279"/>
    <lineage>
        <taxon>Bacteria</taxon>
        <taxon>Bacillati</taxon>
        <taxon>Actinomycetota</taxon>
        <taxon>Coriobacteriia</taxon>
        <taxon>Coriobacteriales</taxon>
        <taxon>Atopobiaceae</taxon>
        <taxon>Olsenella</taxon>
    </lineage>
</organism>
<evidence type="ECO:0000256" key="2">
    <source>
        <dbReference type="ARBA" id="ARBA00022679"/>
    </source>
</evidence>
<dbReference type="Gene3D" id="3.90.550.10">
    <property type="entry name" value="Spore Coat Polysaccharide Biosynthesis Protein SpsA, Chain A"/>
    <property type="match status" value="1"/>
</dbReference>
<accession>A0A6N7XP41</accession>
<evidence type="ECO:0000313" key="4">
    <source>
        <dbReference type="EMBL" id="MST73018.1"/>
    </source>
</evidence>
<dbReference type="InterPro" id="IPR029044">
    <property type="entry name" value="Nucleotide-diphossugar_trans"/>
</dbReference>